<feature type="compositionally biased region" description="Basic and acidic residues" evidence="1">
    <location>
        <begin position="319"/>
        <end position="328"/>
    </location>
</feature>
<feature type="compositionally biased region" description="Low complexity" evidence="1">
    <location>
        <begin position="1208"/>
        <end position="1223"/>
    </location>
</feature>
<feature type="compositionally biased region" description="Basic and acidic residues" evidence="1">
    <location>
        <begin position="885"/>
        <end position="903"/>
    </location>
</feature>
<evidence type="ECO:0000256" key="1">
    <source>
        <dbReference type="SAM" id="MobiDB-lite"/>
    </source>
</evidence>
<feature type="compositionally biased region" description="Low complexity" evidence="1">
    <location>
        <begin position="773"/>
        <end position="784"/>
    </location>
</feature>
<feature type="non-terminal residue" evidence="2">
    <location>
        <position position="1"/>
    </location>
</feature>
<reference evidence="2" key="1">
    <citation type="submission" date="2014-12" db="EMBL/GenBank/DDBJ databases">
        <title>Insight into the proteome of Arion vulgaris.</title>
        <authorList>
            <person name="Aradska J."/>
            <person name="Bulat T."/>
            <person name="Smidak R."/>
            <person name="Sarate P."/>
            <person name="Gangsoo J."/>
            <person name="Sialana F."/>
            <person name="Bilban M."/>
            <person name="Lubec G."/>
        </authorList>
    </citation>
    <scope>NUCLEOTIDE SEQUENCE</scope>
    <source>
        <tissue evidence="2">Skin</tissue>
    </source>
</reference>
<feature type="region of interest" description="Disordered" evidence="1">
    <location>
        <begin position="985"/>
        <end position="1223"/>
    </location>
</feature>
<feature type="region of interest" description="Disordered" evidence="1">
    <location>
        <begin position="1"/>
        <end position="611"/>
    </location>
</feature>
<feature type="region of interest" description="Disordered" evidence="1">
    <location>
        <begin position="948"/>
        <end position="971"/>
    </location>
</feature>
<accession>A0A0B7A5D9</accession>
<feature type="compositionally biased region" description="Low complexity" evidence="1">
    <location>
        <begin position="1096"/>
        <end position="1109"/>
    </location>
</feature>
<name>A0A0B7A5D9_9EUPU</name>
<proteinExistence type="predicted"/>
<feature type="region of interest" description="Disordered" evidence="1">
    <location>
        <begin position="766"/>
        <end position="922"/>
    </location>
</feature>
<feature type="compositionally biased region" description="Low complexity" evidence="1">
    <location>
        <begin position="594"/>
        <end position="608"/>
    </location>
</feature>
<evidence type="ECO:0000313" key="2">
    <source>
        <dbReference type="EMBL" id="CEK76184.1"/>
    </source>
</evidence>
<feature type="compositionally biased region" description="Polar residues" evidence="1">
    <location>
        <begin position="998"/>
        <end position="1018"/>
    </location>
</feature>
<feature type="compositionally biased region" description="Basic and acidic residues" evidence="1">
    <location>
        <begin position="1054"/>
        <end position="1095"/>
    </location>
</feature>
<protein>
    <submittedName>
        <fullName evidence="2">Uncharacterized protein</fullName>
    </submittedName>
</protein>
<feature type="non-terminal residue" evidence="2">
    <location>
        <position position="1223"/>
    </location>
</feature>
<feature type="compositionally biased region" description="Acidic residues" evidence="1">
    <location>
        <begin position="14"/>
        <end position="34"/>
    </location>
</feature>
<organism evidence="2">
    <name type="scientific">Arion vulgaris</name>
    <dbReference type="NCBI Taxonomy" id="1028688"/>
    <lineage>
        <taxon>Eukaryota</taxon>
        <taxon>Metazoa</taxon>
        <taxon>Spiralia</taxon>
        <taxon>Lophotrochozoa</taxon>
        <taxon>Mollusca</taxon>
        <taxon>Gastropoda</taxon>
        <taxon>Heterobranchia</taxon>
        <taxon>Euthyneura</taxon>
        <taxon>Panpulmonata</taxon>
        <taxon>Eupulmonata</taxon>
        <taxon>Stylommatophora</taxon>
        <taxon>Helicina</taxon>
        <taxon>Arionoidea</taxon>
        <taxon>Arionidae</taxon>
        <taxon>Arion</taxon>
    </lineage>
</organism>
<feature type="compositionally biased region" description="Polar residues" evidence="1">
    <location>
        <begin position="508"/>
        <end position="521"/>
    </location>
</feature>
<dbReference type="AlphaFoldDB" id="A0A0B7A5D9"/>
<dbReference type="EMBL" id="HACG01029319">
    <property type="protein sequence ID" value="CEK76184.1"/>
    <property type="molecule type" value="Transcribed_RNA"/>
</dbReference>
<feature type="compositionally biased region" description="Polar residues" evidence="1">
    <location>
        <begin position="905"/>
        <end position="915"/>
    </location>
</feature>
<gene>
    <name evidence="2" type="primary">ORF98872</name>
</gene>
<feature type="compositionally biased region" description="Polar residues" evidence="1">
    <location>
        <begin position="432"/>
        <end position="459"/>
    </location>
</feature>
<feature type="compositionally biased region" description="Polar residues" evidence="1">
    <location>
        <begin position="862"/>
        <end position="872"/>
    </location>
</feature>
<feature type="compositionally biased region" description="Basic and acidic residues" evidence="1">
    <location>
        <begin position="635"/>
        <end position="652"/>
    </location>
</feature>
<feature type="compositionally biased region" description="Low complexity" evidence="1">
    <location>
        <begin position="949"/>
        <end position="961"/>
    </location>
</feature>
<feature type="compositionally biased region" description="Polar residues" evidence="1">
    <location>
        <begin position="1"/>
        <end position="12"/>
    </location>
</feature>
<feature type="compositionally biased region" description="Polar residues" evidence="1">
    <location>
        <begin position="170"/>
        <end position="188"/>
    </location>
</feature>
<feature type="compositionally biased region" description="Basic and acidic residues" evidence="1">
    <location>
        <begin position="1110"/>
        <end position="1205"/>
    </location>
</feature>
<feature type="compositionally biased region" description="Pro residues" evidence="1">
    <location>
        <begin position="658"/>
        <end position="668"/>
    </location>
</feature>
<feature type="compositionally biased region" description="Low complexity" evidence="1">
    <location>
        <begin position="112"/>
        <end position="136"/>
    </location>
</feature>
<feature type="compositionally biased region" description="Polar residues" evidence="1">
    <location>
        <begin position="826"/>
        <end position="838"/>
    </location>
</feature>
<feature type="compositionally biased region" description="Basic and acidic residues" evidence="1">
    <location>
        <begin position="839"/>
        <end position="857"/>
    </location>
</feature>
<feature type="region of interest" description="Disordered" evidence="1">
    <location>
        <begin position="625"/>
        <end position="735"/>
    </location>
</feature>
<feature type="compositionally biased region" description="Polar residues" evidence="1">
    <location>
        <begin position="487"/>
        <end position="499"/>
    </location>
</feature>
<feature type="compositionally biased region" description="Basic and acidic residues" evidence="1">
    <location>
        <begin position="345"/>
        <end position="385"/>
    </location>
</feature>
<feature type="compositionally biased region" description="Polar residues" evidence="1">
    <location>
        <begin position="74"/>
        <end position="103"/>
    </location>
</feature>
<sequence>STCESITSTVTAGSEEEVSLSDDDNDEDNGDDSDTTSAPSPTPLRIEEGDGEPIAELRAPTAETEGEASGPLVATNNLSENNKQLSASQGSLRSIDNDSSATMSADEGPPGGSANHGSHPSSSSAGSQGSASGSSGYTQPPMEISQRHTPPSSGLGLGSRGGTPHAPGVSQFSVPRQGHTPSTPSSLSAVRASPVASVTRPPSGEVPVIREVPHPGNTIIHERLMHCGPHLLQEQDHDTRLSPRPSSAHSEGGGNRVSNSPHAAQMAAGGKPGKHTSVRDLINSAIERNLYDTGPCPAPSDRRPQVVDPNRSRGPTPQDLRKERRDIPPHMPDPRGMMGYQTPRPGEREMEVQDLSRRADPLEKGPHGYKGNPRDFDPHRSRSDLYQRSTAEPARQMVAPPPAHSHHHPGVSGLPVPQDLAKPIHRPDSRNKSPSMYQQVDSRSLSPNVRGTPGQSTSPYPHGMDPSRFSPASRIPPPPPLITSSAQRSSPKQVRSPPSGSHMLMRGSITQGTPVTHTSVGPTPAHPLAGMVRQPAPQQGSITKGTPVREMSRGPGGQEGNSRMPLDSSYRGPHGAAVYEGGQYRQPQTMYNKQGQYQQGPPYGQYQGDQTIPYTSSRATINIDYMTAQQMPRGQKGDREEGMSPRGGRDPGHQVPAPSHPHAPPQRQPQPGVDPRHPMVVGNQGAVYMVSGQPQQDGRGKASPHSARDDKIQSVHWTQGGRGIPGPPLSTQLSLDPMAHQRPSIVAGTGRPTHHLDHKIEVQSAIADSTSMQQQLRSQLSPRQADPGNHHPGMLGMPSDPNQSRRLSPGPRGPYKTDPPYDKMAQSRSAQWDQQVKQRQYETEQHSRQEQERRLAEARVTAVSQPHQTHPSQSHEPRSYPGSRPDSREHYPGEIRMDSRRQDMPVSQTDTQRQMLDSAPRILNDSNYVRKQVGDSGSAILLAAFQKDSVSSSPQPMPSSQATPTNRGAMTADKLINAIIIHQINQTTPDDRGDHAKQTPSPLRQATPNTSEPSVSSQSEHRSPGESLVYSKPPHRYFDPQQRVLPETSGPRSDAMDPRHRMEIMDQRQRQQMAERQRQDISDRRHHQDMADRQRQQLQQQQQQQPQMMDPRHRQRIEYERADIEQRHEMEYRRQQEGGDQRRISGDMEYRRHPQEGDQRRGSGDIELHRREIEALRRSESAQREIDARQDLKIEQRRMDMEQKQHLQQQEMAYIQQQQQQQQ</sequence>